<proteinExistence type="predicted"/>
<sequence length="273" mass="28885">TRLEQAKRKAKEHIESLRTRTGLGMDDRSDQAMVIAFDDHAKVLCNFTSDKRQLSAAVEAVRATDGGSSLAEAVAVARAFATSPGEDANNRSAAEAAELVLFSDGRIRDLDDVVAGPDELKFHRVGESSENVAVVAMQARRSYEQPDQVAVFAGLANCGGSPVNCEVQLSVDGHVRSVRPVRLPAWQGGRDKLGRPGQVSVSFSFPQPGSATVEVRLLTDDALPADNAAWAILPPPKKLSVLLVSAGNPALAAALGSCSLAGLDEVTSEQFRQ</sequence>
<dbReference type="InterPro" id="IPR002035">
    <property type="entry name" value="VWF_A"/>
</dbReference>
<dbReference type="CDD" id="cd00198">
    <property type="entry name" value="vWFA"/>
    <property type="match status" value="1"/>
</dbReference>
<organism evidence="2">
    <name type="scientific">marine sediment metagenome</name>
    <dbReference type="NCBI Taxonomy" id="412755"/>
    <lineage>
        <taxon>unclassified sequences</taxon>
        <taxon>metagenomes</taxon>
        <taxon>ecological metagenomes</taxon>
    </lineage>
</organism>
<dbReference type="PANTHER" id="PTHR37464:SF1">
    <property type="entry name" value="BLL2463 PROTEIN"/>
    <property type="match status" value="1"/>
</dbReference>
<dbReference type="PANTHER" id="PTHR37464">
    <property type="entry name" value="BLL2463 PROTEIN"/>
    <property type="match status" value="1"/>
</dbReference>
<evidence type="ECO:0000259" key="1">
    <source>
        <dbReference type="Pfam" id="PF13519"/>
    </source>
</evidence>
<name>X1HJD8_9ZZZZ</name>
<reference evidence="2" key="1">
    <citation type="journal article" date="2014" name="Front. Microbiol.">
        <title>High frequency of phylogenetically diverse reductive dehalogenase-homologous genes in deep subseafloor sedimentary metagenomes.</title>
        <authorList>
            <person name="Kawai M."/>
            <person name="Futagami T."/>
            <person name="Toyoda A."/>
            <person name="Takaki Y."/>
            <person name="Nishi S."/>
            <person name="Hori S."/>
            <person name="Arai W."/>
            <person name="Tsubouchi T."/>
            <person name="Morono Y."/>
            <person name="Uchiyama I."/>
            <person name="Ito T."/>
            <person name="Fujiyama A."/>
            <person name="Inagaki F."/>
            <person name="Takami H."/>
        </authorList>
    </citation>
    <scope>NUCLEOTIDE SEQUENCE</scope>
    <source>
        <strain evidence="2">Expedition CK06-06</strain>
    </source>
</reference>
<evidence type="ECO:0000313" key="2">
    <source>
        <dbReference type="EMBL" id="GAH69587.1"/>
    </source>
</evidence>
<dbReference type="Gene3D" id="3.40.50.410">
    <property type="entry name" value="von Willebrand factor, type A domain"/>
    <property type="match status" value="1"/>
</dbReference>
<feature type="non-terminal residue" evidence="2">
    <location>
        <position position="1"/>
    </location>
</feature>
<dbReference type="AlphaFoldDB" id="X1HJD8"/>
<dbReference type="Pfam" id="PF13519">
    <property type="entry name" value="VWA_2"/>
    <property type="match status" value="1"/>
</dbReference>
<dbReference type="EMBL" id="BARU01025707">
    <property type="protein sequence ID" value="GAH69587.1"/>
    <property type="molecule type" value="Genomic_DNA"/>
</dbReference>
<comment type="caution">
    <text evidence="2">The sequence shown here is derived from an EMBL/GenBank/DDBJ whole genome shotgun (WGS) entry which is preliminary data.</text>
</comment>
<feature type="non-terminal residue" evidence="2">
    <location>
        <position position="273"/>
    </location>
</feature>
<feature type="domain" description="VWFA" evidence="1">
    <location>
        <begin position="1"/>
        <end position="105"/>
    </location>
</feature>
<gene>
    <name evidence="2" type="ORF">S03H2_41388</name>
</gene>
<protein>
    <recommendedName>
        <fullName evidence="1">VWFA domain-containing protein</fullName>
    </recommendedName>
</protein>
<accession>X1HJD8</accession>
<dbReference type="SUPFAM" id="SSF53300">
    <property type="entry name" value="vWA-like"/>
    <property type="match status" value="1"/>
</dbReference>
<dbReference type="InterPro" id="IPR036465">
    <property type="entry name" value="vWFA_dom_sf"/>
</dbReference>